<keyword evidence="1" id="KW-0732">Signal</keyword>
<reference evidence="2 3" key="1">
    <citation type="submission" date="2016-08" db="EMBL/GenBank/DDBJ databases">
        <title>Hymenobacter coccineus sp. nov., Hymenobacter lapidarius sp. nov. and Hymenobacter glacialis sp. nov., isolated from Antarctic soil.</title>
        <authorList>
            <person name="Sedlacek I."/>
            <person name="Kralova S."/>
            <person name="Kyrova K."/>
            <person name="Maslanova I."/>
            <person name="Stankova E."/>
            <person name="Vrbovska V."/>
            <person name="Nemec M."/>
            <person name="Bartak M."/>
            <person name="Svec P."/>
            <person name="Busse H.-J."/>
            <person name="Pantucek R."/>
        </authorList>
    </citation>
    <scope>NUCLEOTIDE SEQUENCE [LARGE SCALE GENOMIC DNA]</scope>
    <source>
        <strain evidence="2 3">CCM 8648</strain>
    </source>
</reference>
<organism evidence="2 3">
    <name type="scientific">Hymenobacter glacialis</name>
    <dbReference type="NCBI Taxonomy" id="1908236"/>
    <lineage>
        <taxon>Bacteria</taxon>
        <taxon>Pseudomonadati</taxon>
        <taxon>Bacteroidota</taxon>
        <taxon>Cytophagia</taxon>
        <taxon>Cytophagales</taxon>
        <taxon>Hymenobacteraceae</taxon>
        <taxon>Hymenobacter</taxon>
    </lineage>
</organism>
<feature type="chain" id="PRO_5009579323" evidence="1">
    <location>
        <begin position="24"/>
        <end position="301"/>
    </location>
</feature>
<dbReference type="RefSeq" id="WP_070732605.1">
    <property type="nucleotide sequence ID" value="NZ_MDZC01000021.1"/>
</dbReference>
<proteinExistence type="predicted"/>
<comment type="caution">
    <text evidence="2">The sequence shown here is derived from an EMBL/GenBank/DDBJ whole genome shotgun (WGS) entry which is preliminary data.</text>
</comment>
<evidence type="ECO:0000256" key="1">
    <source>
        <dbReference type="SAM" id="SignalP"/>
    </source>
</evidence>
<gene>
    <name evidence="2" type="ORF">BEN48_10105</name>
</gene>
<sequence>MQKFSALLFGTFLLAGTASSVQAQSLVSGFMSGKGHGSVVVSGTTERYETVYLAPEKIDGVPIFQEVRVNSVNLYATYGLSDKIDAIVSLPYIQSKGKARGTVINDLNALYPDAGYANVRQGLQDITGLLKFKSYSREIGGSILDLLGVVSFSTPMSNYQTNTGYGYIIAIGNRATKYTASGVAHLKTSSGVFATGQVGYSLRTGLVPNALVGEAKVGYAGPKTYIEGFASFQESNGGTDISQEGFNGFFPSTRVNFLRLGASFYRPLAKGVGVVLGASTYVAGRNIGKSTGYSAGLSYNF</sequence>
<dbReference type="OrthoDB" id="5562884at2"/>
<feature type="signal peptide" evidence="1">
    <location>
        <begin position="1"/>
        <end position="23"/>
    </location>
</feature>
<dbReference type="AlphaFoldDB" id="A0A1G1TBA7"/>
<evidence type="ECO:0000313" key="3">
    <source>
        <dbReference type="Proteomes" id="UP000177791"/>
    </source>
</evidence>
<keyword evidence="3" id="KW-1185">Reference proteome</keyword>
<dbReference type="STRING" id="1908236.BEN48_10105"/>
<dbReference type="Proteomes" id="UP000177791">
    <property type="component" value="Unassembled WGS sequence"/>
</dbReference>
<dbReference type="EMBL" id="MDZC01000021">
    <property type="protein sequence ID" value="OGX88169.1"/>
    <property type="molecule type" value="Genomic_DNA"/>
</dbReference>
<accession>A0A1G1TBA7</accession>
<protein>
    <submittedName>
        <fullName evidence="2">Uncharacterized protein</fullName>
    </submittedName>
</protein>
<evidence type="ECO:0000313" key="2">
    <source>
        <dbReference type="EMBL" id="OGX88169.1"/>
    </source>
</evidence>
<name>A0A1G1TBA7_9BACT</name>